<dbReference type="KEGG" id="nyu:D7D52_34160"/>
<dbReference type="OrthoDB" id="4567329at2"/>
<protein>
    <recommendedName>
        <fullName evidence="3">Glycine zipper family protein</fullName>
    </recommendedName>
</protein>
<evidence type="ECO:0000313" key="2">
    <source>
        <dbReference type="Proteomes" id="UP000267164"/>
    </source>
</evidence>
<dbReference type="EMBL" id="CP032568">
    <property type="protein sequence ID" value="AYF78032.1"/>
    <property type="molecule type" value="Genomic_DNA"/>
</dbReference>
<accession>A0A386ZJI4</accession>
<reference evidence="1 2" key="1">
    <citation type="submission" date="2018-09" db="EMBL/GenBank/DDBJ databases">
        <title>Nocardia yunnanensis sp. nov., an actinomycete isolated from a soil sample.</title>
        <authorList>
            <person name="Zhang J."/>
        </authorList>
    </citation>
    <scope>NUCLEOTIDE SEQUENCE [LARGE SCALE GENOMIC DNA]</scope>
    <source>
        <strain evidence="1 2">CFHS0054</strain>
    </source>
</reference>
<keyword evidence="2" id="KW-1185">Reference proteome</keyword>
<organism evidence="1 2">
    <name type="scientific">Nocardia yunnanensis</name>
    <dbReference type="NCBI Taxonomy" id="2382165"/>
    <lineage>
        <taxon>Bacteria</taxon>
        <taxon>Bacillati</taxon>
        <taxon>Actinomycetota</taxon>
        <taxon>Actinomycetes</taxon>
        <taxon>Mycobacteriales</taxon>
        <taxon>Nocardiaceae</taxon>
        <taxon>Nocardia</taxon>
    </lineage>
</organism>
<name>A0A386ZJI4_9NOCA</name>
<dbReference type="AlphaFoldDB" id="A0A386ZJI4"/>
<evidence type="ECO:0000313" key="1">
    <source>
        <dbReference type="EMBL" id="AYF78032.1"/>
    </source>
</evidence>
<evidence type="ECO:0008006" key="3">
    <source>
        <dbReference type="Google" id="ProtNLM"/>
    </source>
</evidence>
<proteinExistence type="predicted"/>
<gene>
    <name evidence="1" type="ORF">D7D52_34160</name>
</gene>
<sequence>MIGIPDWIDTKSRDKAQAYLDYAEWQIAAGYDALGFSRQESDRRAASTITGGALGAVAGAELVSVPAAGVGCAVGAVVGGVVGAAIGATAAGVGIPFGAGLGAGLGCLAGTAVGGVPGIVIGVAAGAGLGGAAAGALGGGVDVPKPDLPPLIETAAPIPPSTPAPQAPIDQPLTDVVAAIGGQADTVITSLRSAIAAFPPLSPIPFGLN</sequence>
<dbReference type="Proteomes" id="UP000267164">
    <property type="component" value="Chromosome"/>
</dbReference>